<accession>A0A2X1CMY0</accession>
<dbReference type="NCBIfam" id="TIGR02436">
    <property type="entry name" value="four helix bundle protein"/>
    <property type="match status" value="1"/>
</dbReference>
<dbReference type="RefSeq" id="WP_112863471.1">
    <property type="nucleotide sequence ID" value="NZ_UAQP01000014.1"/>
</dbReference>
<organism evidence="1 2">
    <name type="scientific">Brevundimonas vesicularis</name>
    <name type="common">Pseudomonas vesicularis</name>
    <dbReference type="NCBI Taxonomy" id="41276"/>
    <lineage>
        <taxon>Bacteria</taxon>
        <taxon>Pseudomonadati</taxon>
        <taxon>Pseudomonadota</taxon>
        <taxon>Alphaproteobacteria</taxon>
        <taxon>Caulobacterales</taxon>
        <taxon>Caulobacteraceae</taxon>
        <taxon>Brevundimonas</taxon>
    </lineage>
</organism>
<dbReference type="PANTHER" id="PTHR38471">
    <property type="entry name" value="FOUR HELIX BUNDLE PROTEIN"/>
    <property type="match status" value="1"/>
</dbReference>
<protein>
    <submittedName>
        <fullName evidence="1">Four helix bundle protein</fullName>
    </submittedName>
</protein>
<dbReference type="AlphaFoldDB" id="A0A2X1CMY0"/>
<sequence>MSGEWRAASSEVRHYRDLLVWQKALTWVELVYEESRIWPSDERFGLISQVRRAAVSVPSNIAEGCARRSTPDFLRFLSIARGSLAEVETQLILAQRLAYIEEAALARLLEAADEISRMLSGLISKLEERTK</sequence>
<proteinExistence type="predicted"/>
<dbReference type="Pfam" id="PF05635">
    <property type="entry name" value="23S_rRNA_IVP"/>
    <property type="match status" value="1"/>
</dbReference>
<dbReference type="NCBIfam" id="NF008911">
    <property type="entry name" value="PRK12275.1-2"/>
    <property type="match status" value="1"/>
</dbReference>
<name>A0A2X1CMY0_BREVE</name>
<dbReference type="PANTHER" id="PTHR38471:SF2">
    <property type="entry name" value="FOUR HELIX BUNDLE PROTEIN"/>
    <property type="match status" value="1"/>
</dbReference>
<gene>
    <name evidence="1" type="ORF">NCTC11166_02970</name>
</gene>
<dbReference type="EMBL" id="UAQP01000014">
    <property type="protein sequence ID" value="SPU55571.1"/>
    <property type="molecule type" value="Genomic_DNA"/>
</dbReference>
<dbReference type="CDD" id="cd16377">
    <property type="entry name" value="23S_rRNA_IVP_like"/>
    <property type="match status" value="1"/>
</dbReference>
<dbReference type="Proteomes" id="UP000251186">
    <property type="component" value="Unassembled WGS sequence"/>
</dbReference>
<reference evidence="1 2" key="1">
    <citation type="submission" date="2018-06" db="EMBL/GenBank/DDBJ databases">
        <authorList>
            <consortium name="Pathogen Informatics"/>
            <person name="Doyle S."/>
        </authorList>
    </citation>
    <scope>NUCLEOTIDE SEQUENCE [LARGE SCALE GENOMIC DNA]</scope>
    <source>
        <strain evidence="1 2">NCTC11166</strain>
    </source>
</reference>
<dbReference type="Gene3D" id="1.20.1440.60">
    <property type="entry name" value="23S rRNA-intervening sequence"/>
    <property type="match status" value="1"/>
</dbReference>
<dbReference type="InterPro" id="IPR036583">
    <property type="entry name" value="23S_rRNA_IVS_sf"/>
</dbReference>
<evidence type="ECO:0000313" key="2">
    <source>
        <dbReference type="Proteomes" id="UP000251186"/>
    </source>
</evidence>
<evidence type="ECO:0000313" key="1">
    <source>
        <dbReference type="EMBL" id="SPU55571.1"/>
    </source>
</evidence>
<dbReference type="InterPro" id="IPR012657">
    <property type="entry name" value="23S_rRNA-intervening_sequence"/>
</dbReference>
<dbReference type="SUPFAM" id="SSF158446">
    <property type="entry name" value="IVS-encoded protein-like"/>
    <property type="match status" value="1"/>
</dbReference>